<dbReference type="InterPro" id="IPR000873">
    <property type="entry name" value="AMP-dep_synth/lig_dom"/>
</dbReference>
<dbReference type="GO" id="GO:0004321">
    <property type="term" value="F:fatty-acyl-CoA synthase activity"/>
    <property type="evidence" value="ECO:0007669"/>
    <property type="project" value="TreeGrafter"/>
</dbReference>
<evidence type="ECO:0000313" key="8">
    <source>
        <dbReference type="Proteomes" id="UP000001520"/>
    </source>
</evidence>
<dbReference type="GO" id="GO:0015645">
    <property type="term" value="F:fatty acid ligase activity"/>
    <property type="evidence" value="ECO:0007669"/>
    <property type="project" value="TreeGrafter"/>
</dbReference>
<dbReference type="InterPro" id="IPR042099">
    <property type="entry name" value="ANL_N_sf"/>
</dbReference>
<evidence type="ECO:0000256" key="2">
    <source>
        <dbReference type="ARBA" id="ARBA00022598"/>
    </source>
</evidence>
<evidence type="ECO:0000256" key="3">
    <source>
        <dbReference type="ARBA" id="ARBA00022741"/>
    </source>
</evidence>
<dbReference type="FunFam" id="3.30.300.30:FF:000005">
    <property type="entry name" value="Acyl-coenzyme A synthetase ACSM5, mitochondrial"/>
    <property type="match status" value="1"/>
</dbReference>
<dbReference type="PANTHER" id="PTHR43605:SF10">
    <property type="entry name" value="ACYL-COA SYNTHETASE MEDIUM CHAIN FAMILY MEMBER 3"/>
    <property type="match status" value="1"/>
</dbReference>
<dbReference type="Gene3D" id="3.40.50.12780">
    <property type="entry name" value="N-terminal domain of ligase-like"/>
    <property type="match status" value="1"/>
</dbReference>
<evidence type="ECO:0000259" key="6">
    <source>
        <dbReference type="Pfam" id="PF13193"/>
    </source>
</evidence>
<dbReference type="SUPFAM" id="SSF56801">
    <property type="entry name" value="Acetyl-CoA synthetase-like"/>
    <property type="match status" value="1"/>
</dbReference>
<accession>D3P9Y3</accession>
<dbReference type="GO" id="GO:0006637">
    <property type="term" value="P:acyl-CoA metabolic process"/>
    <property type="evidence" value="ECO:0007669"/>
    <property type="project" value="TreeGrafter"/>
</dbReference>
<evidence type="ECO:0000256" key="1">
    <source>
        <dbReference type="ARBA" id="ARBA00006432"/>
    </source>
</evidence>
<reference evidence="7 8" key="1">
    <citation type="journal article" date="2010" name="DNA Res.">
        <title>Bacterial lifestyle in a deep-sea hydrothermal vent chimney revealed by the genome sequence of the thermophilic bacterium Deferribacter desulfuricans SSM1.</title>
        <authorList>
            <person name="Takaki Y."/>
            <person name="Shimamura S."/>
            <person name="Nakagawa S."/>
            <person name="Fukuhara Y."/>
            <person name="Horikawa H."/>
            <person name="Ankai A."/>
            <person name="Harada T."/>
            <person name="Hosoyama A."/>
            <person name="Oguchi A."/>
            <person name="Fukui S."/>
            <person name="Fujita N."/>
            <person name="Takami H."/>
            <person name="Takai K."/>
        </authorList>
    </citation>
    <scope>NUCLEOTIDE SEQUENCE [LARGE SCALE GENOMIC DNA]</scope>
    <source>
        <strain evidence="8">DSM 14783 / JCM 11476 / NBRC 101012 / SSM1</strain>
    </source>
</reference>
<keyword evidence="4" id="KW-0067">ATP-binding</keyword>
<dbReference type="InterPro" id="IPR025110">
    <property type="entry name" value="AMP-bd_C"/>
</dbReference>
<dbReference type="Pfam" id="PF13193">
    <property type="entry name" value="AMP-binding_C"/>
    <property type="match status" value="1"/>
</dbReference>
<keyword evidence="3" id="KW-0547">Nucleotide-binding</keyword>
<dbReference type="STRING" id="639282.DEFDS_2074"/>
<comment type="similarity">
    <text evidence="1">Belongs to the ATP-dependent AMP-binding enzyme family.</text>
</comment>
<organism evidence="7 8">
    <name type="scientific">Deferribacter desulfuricans (strain DSM 14783 / JCM 11476 / NBRC 101012 / SSM1)</name>
    <dbReference type="NCBI Taxonomy" id="639282"/>
    <lineage>
        <taxon>Bacteria</taxon>
        <taxon>Pseudomonadati</taxon>
        <taxon>Deferribacterota</taxon>
        <taxon>Deferribacteres</taxon>
        <taxon>Deferribacterales</taxon>
        <taxon>Deferribacteraceae</taxon>
        <taxon>Deferribacter</taxon>
    </lineage>
</organism>
<dbReference type="OrthoDB" id="9778383at2"/>
<feature type="domain" description="AMP-dependent synthetase/ligase" evidence="5">
    <location>
        <begin position="35"/>
        <end position="401"/>
    </location>
</feature>
<gene>
    <name evidence="7" type="ordered locus">DEFDS_2074</name>
</gene>
<dbReference type="InterPro" id="IPR045851">
    <property type="entry name" value="AMP-bd_C_sf"/>
</dbReference>
<dbReference type="eggNOG" id="COG0365">
    <property type="taxonomic scope" value="Bacteria"/>
</dbReference>
<dbReference type="Pfam" id="PF00501">
    <property type="entry name" value="AMP-binding"/>
    <property type="match status" value="1"/>
</dbReference>
<dbReference type="GO" id="GO:0016405">
    <property type="term" value="F:CoA-ligase activity"/>
    <property type="evidence" value="ECO:0007669"/>
    <property type="project" value="UniProtKB-ARBA"/>
</dbReference>
<dbReference type="HOGENOM" id="CLU_000022_59_10_0"/>
<keyword evidence="2" id="KW-0436">Ligase</keyword>
<feature type="domain" description="AMP-binding enzyme C-terminal" evidence="6">
    <location>
        <begin position="451"/>
        <end position="529"/>
    </location>
</feature>
<dbReference type="GO" id="GO:0006633">
    <property type="term" value="P:fatty acid biosynthetic process"/>
    <property type="evidence" value="ECO:0007669"/>
    <property type="project" value="TreeGrafter"/>
</dbReference>
<dbReference type="InterPro" id="IPR051087">
    <property type="entry name" value="Mitochondrial_ACSM"/>
</dbReference>
<name>D3P9Y3_DEFDS</name>
<evidence type="ECO:0000313" key="7">
    <source>
        <dbReference type="EMBL" id="BAI81523.1"/>
    </source>
</evidence>
<dbReference type="PANTHER" id="PTHR43605">
    <property type="entry name" value="ACYL-COENZYME A SYNTHETASE"/>
    <property type="match status" value="1"/>
</dbReference>
<dbReference type="AlphaFoldDB" id="D3P9Y3"/>
<keyword evidence="8" id="KW-1185">Reference proteome</keyword>
<proteinExistence type="inferred from homology"/>
<dbReference type="KEGG" id="ddf:DEFDS_2074"/>
<evidence type="ECO:0000259" key="5">
    <source>
        <dbReference type="Pfam" id="PF00501"/>
    </source>
</evidence>
<evidence type="ECO:0000256" key="4">
    <source>
        <dbReference type="ARBA" id="ARBA00022840"/>
    </source>
</evidence>
<dbReference type="EMBL" id="AP011529">
    <property type="protein sequence ID" value="BAI81523.1"/>
    <property type="molecule type" value="Genomic_DNA"/>
</dbReference>
<dbReference type="GO" id="GO:0005524">
    <property type="term" value="F:ATP binding"/>
    <property type="evidence" value="ECO:0007669"/>
    <property type="project" value="UniProtKB-KW"/>
</dbReference>
<protein>
    <submittedName>
        <fullName evidence="7">Acetyl-CoA synthetase family protein</fullName>
    </submittedName>
</protein>
<sequence length="548" mass="62592">MAHNMENYEETVKNFKIDVPVYYNFGFDVIDKWAEDRSKLALIWVDTDGDTHHKYTFYDLMKMSNKFANVLRAKGFKKGDKLYVMVPRIPDWYSVMLGCFKMGVIPMPAPKILQPKDIKYRIDAAEAKGAVVHIDGIEKFEGLELPSLQQKIVVGGKYEDWEDFDGLMSKASDKLSREEVEPTKSTDPLIIYFTSGTTKFPKMVMHEHSYALAHLITAKFWQDLTPKDLHWTLSDTGWGKAVWGKMFGQWIIGTTVLMHNAADKFDPEKHLYIMEKYGVTTFCAPPTAYRMLILQDLKKYDFSQLRHSISAGEPLNPDVIRIWREYTGTTIYDGYGQTETVNTIANFPCLRIKPGSMGKPTPGFHVDVVDDDGNPVPVGEVGHIAIKVKPEHPIGVFKGYYKNEEATKEAFRGDWYFTGDKAYKDEDGYFWFVGRADDVIKASGYRIGPFEVESALQSHPAVAESAVVGSPDKIRGTIVKAFIVLKPGFEPSDELVKDIQEHVKRETAPYKYPREVEFVKELPKTVSGKIRRVELRKMEEERKLKNNK</sequence>
<dbReference type="Proteomes" id="UP000001520">
    <property type="component" value="Chromosome"/>
</dbReference>
<dbReference type="RefSeq" id="WP_013008768.1">
    <property type="nucleotide sequence ID" value="NC_013939.1"/>
</dbReference>
<dbReference type="Gene3D" id="3.30.300.30">
    <property type="match status" value="1"/>
</dbReference>